<gene>
    <name evidence="3" type="ORF">QN277_026075</name>
</gene>
<organism evidence="3 4">
    <name type="scientific">Acacia crassicarpa</name>
    <name type="common">northern wattle</name>
    <dbReference type="NCBI Taxonomy" id="499986"/>
    <lineage>
        <taxon>Eukaryota</taxon>
        <taxon>Viridiplantae</taxon>
        <taxon>Streptophyta</taxon>
        <taxon>Embryophyta</taxon>
        <taxon>Tracheophyta</taxon>
        <taxon>Spermatophyta</taxon>
        <taxon>Magnoliopsida</taxon>
        <taxon>eudicotyledons</taxon>
        <taxon>Gunneridae</taxon>
        <taxon>Pentapetalae</taxon>
        <taxon>rosids</taxon>
        <taxon>fabids</taxon>
        <taxon>Fabales</taxon>
        <taxon>Fabaceae</taxon>
        <taxon>Caesalpinioideae</taxon>
        <taxon>mimosoid clade</taxon>
        <taxon>Acacieae</taxon>
        <taxon>Acacia</taxon>
    </lineage>
</organism>
<evidence type="ECO:0000259" key="2">
    <source>
        <dbReference type="Pfam" id="PF02657"/>
    </source>
</evidence>
<dbReference type="InterPro" id="IPR003808">
    <property type="entry name" value="Fe-S_metab-assoc_dom"/>
</dbReference>
<dbReference type="AlphaFoldDB" id="A0AAE1K3Y7"/>
<comment type="similarity">
    <text evidence="1">Belongs to the SufE family.</text>
</comment>
<dbReference type="SUPFAM" id="SSF82649">
    <property type="entry name" value="SufE/NifU"/>
    <property type="match status" value="1"/>
</dbReference>
<dbReference type="PANTHER" id="PTHR43597">
    <property type="entry name" value="SULFUR ACCEPTOR PROTEIN CSDE"/>
    <property type="match status" value="1"/>
</dbReference>
<dbReference type="PANTHER" id="PTHR43597:SF5">
    <property type="entry name" value="SUFE-LIKE PROTEIN 2, CHLOROPLASTIC"/>
    <property type="match status" value="1"/>
</dbReference>
<evidence type="ECO:0000313" key="4">
    <source>
        <dbReference type="Proteomes" id="UP001293593"/>
    </source>
</evidence>
<evidence type="ECO:0000313" key="3">
    <source>
        <dbReference type="EMBL" id="KAK4264964.1"/>
    </source>
</evidence>
<accession>A0AAE1K3Y7</accession>
<dbReference type="EMBL" id="JAWXYG010000008">
    <property type="protein sequence ID" value="KAK4264964.1"/>
    <property type="molecule type" value="Genomic_DNA"/>
</dbReference>
<keyword evidence="4" id="KW-1185">Reference proteome</keyword>
<reference evidence="3" key="1">
    <citation type="submission" date="2023-10" db="EMBL/GenBank/DDBJ databases">
        <title>Chromosome-level genome of the transformable northern wattle, Acacia crassicarpa.</title>
        <authorList>
            <person name="Massaro I."/>
            <person name="Sinha N.R."/>
            <person name="Poethig S."/>
            <person name="Leichty A.R."/>
        </authorList>
    </citation>
    <scope>NUCLEOTIDE SEQUENCE</scope>
    <source>
        <strain evidence="3">Acra3RX</strain>
        <tissue evidence="3">Leaf</tissue>
    </source>
</reference>
<dbReference type="Pfam" id="PF02657">
    <property type="entry name" value="SufE"/>
    <property type="match status" value="1"/>
</dbReference>
<evidence type="ECO:0000256" key="1">
    <source>
        <dbReference type="ARBA" id="ARBA00010282"/>
    </source>
</evidence>
<dbReference type="Gene3D" id="3.90.1010.10">
    <property type="match status" value="1"/>
</dbReference>
<dbReference type="Proteomes" id="UP001293593">
    <property type="component" value="Unassembled WGS sequence"/>
</dbReference>
<feature type="domain" description="Fe-S metabolism associated" evidence="2">
    <location>
        <begin position="89"/>
        <end position="209"/>
    </location>
</feature>
<comment type="caution">
    <text evidence="3">The sequence shown here is derived from an EMBL/GenBank/DDBJ whole genome shotgun (WGS) entry which is preliminary data.</text>
</comment>
<protein>
    <recommendedName>
        <fullName evidence="2">Fe-S metabolism associated domain-containing protein</fullName>
    </recommendedName>
</protein>
<proteinExistence type="inferred from homology"/>
<name>A0AAE1K3Y7_9FABA</name>
<sequence>MVNMASAPPLSFTSPASSCSSSFAKLSNHNRLAPKHIKFKLRINNNEGNRFLHRSHYEVNSVPQIPRFSDSATLPSDVDVADKVNLLASEFKSISEPIDRVKRLLHFAALLPPLEESARVPENRVAGCTTQVWVIAEMDELGRMRFRADSDSEISKGFCWCLIWMLDGAEPEEVLMVAAEDLAEMNVGLHVKARSRVNTWHNILFSMKKATKTLIVRH</sequence>